<dbReference type="RefSeq" id="WP_074797846.1">
    <property type="nucleotide sequence ID" value="NZ_FOVJ01000006.1"/>
</dbReference>
<dbReference type="AlphaFoldDB" id="A0A1I5E0B9"/>
<dbReference type="OrthoDB" id="9946513at2"/>
<keyword evidence="2" id="KW-1185">Reference proteome</keyword>
<organism evidence="1 2">
    <name type="scientific">Nitrosospira briensis</name>
    <dbReference type="NCBI Taxonomy" id="35799"/>
    <lineage>
        <taxon>Bacteria</taxon>
        <taxon>Pseudomonadati</taxon>
        <taxon>Pseudomonadota</taxon>
        <taxon>Betaproteobacteria</taxon>
        <taxon>Nitrosomonadales</taxon>
        <taxon>Nitrosomonadaceae</taxon>
        <taxon>Nitrosospira</taxon>
    </lineage>
</organism>
<reference evidence="2" key="1">
    <citation type="submission" date="2016-10" db="EMBL/GenBank/DDBJ databases">
        <authorList>
            <person name="Varghese N."/>
        </authorList>
    </citation>
    <scope>NUCLEOTIDE SEQUENCE [LARGE SCALE GENOMIC DNA]</scope>
    <source>
        <strain evidence="2">Nsp8</strain>
    </source>
</reference>
<dbReference type="EMBL" id="FOVJ01000006">
    <property type="protein sequence ID" value="SFO04780.1"/>
    <property type="molecule type" value="Genomic_DNA"/>
</dbReference>
<evidence type="ECO:0000313" key="2">
    <source>
        <dbReference type="Proteomes" id="UP000183107"/>
    </source>
</evidence>
<gene>
    <name evidence="1" type="ORF">SAMN05216386_2485</name>
</gene>
<dbReference type="Proteomes" id="UP000183107">
    <property type="component" value="Unassembled WGS sequence"/>
</dbReference>
<name>A0A1I5E0B9_9PROT</name>
<sequence>MPTPTTTIFGTFATTQTAGTKVTVQVKLLEDAASGALGVRNTYGGTMRVFNLAQTYGFKYDFHLSFKLDNTSQWAEATTHLCARDEATGHNACAYWFYDLVQMGGTGKLAWSFQGSAPDNLLYRSFMESIAISASATSLTAQRMRSRRATAPLEKLLAKFDSLITQGRAAIVTDRHGRKLQYTK</sequence>
<protein>
    <submittedName>
        <fullName evidence="1">Uncharacterized protein</fullName>
    </submittedName>
</protein>
<evidence type="ECO:0000313" key="1">
    <source>
        <dbReference type="EMBL" id="SFO04780.1"/>
    </source>
</evidence>
<accession>A0A1I5E0B9</accession>
<proteinExistence type="predicted"/>